<proteinExistence type="predicted"/>
<comment type="caution">
    <text evidence="3">The sequence shown here is derived from an EMBL/GenBank/DDBJ whole genome shotgun (WGS) entry which is preliminary data.</text>
</comment>
<evidence type="ECO:0000313" key="5">
    <source>
        <dbReference type="Proteomes" id="UP000183760"/>
    </source>
</evidence>
<name>A0A511TCX8_MYXFU</name>
<dbReference type="Proteomes" id="UP000183760">
    <property type="component" value="Unassembled WGS sequence"/>
</dbReference>
<dbReference type="Pfam" id="PF12158">
    <property type="entry name" value="DUF3592"/>
    <property type="match status" value="1"/>
</dbReference>
<dbReference type="AlphaFoldDB" id="A0A511TCX8"/>
<evidence type="ECO:0000313" key="4">
    <source>
        <dbReference type="EMBL" id="SEU36753.1"/>
    </source>
</evidence>
<feature type="transmembrane region" description="Helical" evidence="1">
    <location>
        <begin position="134"/>
        <end position="155"/>
    </location>
</feature>
<gene>
    <name evidence="3" type="ORF">MFU01_70720</name>
    <name evidence="4" type="ORF">SAMN05443572_111298</name>
</gene>
<keyword evidence="1" id="KW-0472">Membrane</keyword>
<reference evidence="3 6" key="2">
    <citation type="submission" date="2019-07" db="EMBL/GenBank/DDBJ databases">
        <title>Whole genome shotgun sequence of Myxococcus fulvus NBRC 100333.</title>
        <authorList>
            <person name="Hosoyama A."/>
            <person name="Uohara A."/>
            <person name="Ohji S."/>
            <person name="Ichikawa N."/>
        </authorList>
    </citation>
    <scope>NUCLEOTIDE SEQUENCE [LARGE SCALE GENOMIC DNA]</scope>
    <source>
        <strain evidence="3 6">NBRC 100333</strain>
    </source>
</reference>
<dbReference type="InterPro" id="IPR021994">
    <property type="entry name" value="DUF3592"/>
</dbReference>
<feature type="transmembrane region" description="Helical" evidence="1">
    <location>
        <begin position="213"/>
        <end position="231"/>
    </location>
</feature>
<reference evidence="4 5" key="1">
    <citation type="submission" date="2016-10" db="EMBL/GenBank/DDBJ databases">
        <authorList>
            <person name="Varghese N."/>
            <person name="Submissions S."/>
        </authorList>
    </citation>
    <scope>NUCLEOTIDE SEQUENCE [LARGE SCALE GENOMIC DNA]</scope>
    <source>
        <strain evidence="4 5">DSM 16525</strain>
    </source>
</reference>
<sequence>MFARVGSAVVLLVFVLPWLAITGFADYRVGSSVRRQVQSASWPTAQGTITSSEVESVRSNKSTTHGLKLAYTYSVDGQQLEGHKYRIMTSRSGDLEEAQALVARFPVGARVTVHHEPGQPSEAILQAGLGGTELLVLLILLPFNLVALWLLRLLVQSFKPEPPLLSPFPREDGSECVVLDAPVTSTWVGLTLGPAALLCVVFTSILTGVNPPLPAGVVAWGVVIACGLFVGRHIHARKKAGHYEVRLHRRERRLSLPPILGRKARLDVRWKDVLALRLEPQSPAKKDTRYRATLEIATADGTARQEAVCDYTQEAQAEALAQWLRKDLEVGEVAPQALRSA</sequence>
<accession>A0A511TCX8</accession>
<feature type="domain" description="DUF3592" evidence="2">
    <location>
        <begin position="45"/>
        <end position="129"/>
    </location>
</feature>
<dbReference type="EMBL" id="BJXR01000053">
    <property type="protein sequence ID" value="GEN12035.1"/>
    <property type="molecule type" value="Genomic_DNA"/>
</dbReference>
<evidence type="ECO:0000313" key="6">
    <source>
        <dbReference type="Proteomes" id="UP000321514"/>
    </source>
</evidence>
<feature type="transmembrane region" description="Helical" evidence="1">
    <location>
        <begin position="187"/>
        <end position="207"/>
    </location>
</feature>
<dbReference type="EMBL" id="FOIB01000011">
    <property type="protein sequence ID" value="SEU36753.1"/>
    <property type="molecule type" value="Genomic_DNA"/>
</dbReference>
<keyword evidence="1" id="KW-0812">Transmembrane</keyword>
<protein>
    <recommendedName>
        <fullName evidence="2">DUF3592 domain-containing protein</fullName>
    </recommendedName>
</protein>
<dbReference type="Proteomes" id="UP000321514">
    <property type="component" value="Unassembled WGS sequence"/>
</dbReference>
<evidence type="ECO:0000259" key="2">
    <source>
        <dbReference type="Pfam" id="PF12158"/>
    </source>
</evidence>
<keyword evidence="1" id="KW-1133">Transmembrane helix</keyword>
<keyword evidence="5" id="KW-1185">Reference proteome</keyword>
<organism evidence="3 6">
    <name type="scientific">Myxococcus fulvus</name>
    <dbReference type="NCBI Taxonomy" id="33"/>
    <lineage>
        <taxon>Bacteria</taxon>
        <taxon>Pseudomonadati</taxon>
        <taxon>Myxococcota</taxon>
        <taxon>Myxococcia</taxon>
        <taxon>Myxococcales</taxon>
        <taxon>Cystobacterineae</taxon>
        <taxon>Myxococcaceae</taxon>
        <taxon>Myxococcus</taxon>
    </lineage>
</organism>
<evidence type="ECO:0000313" key="3">
    <source>
        <dbReference type="EMBL" id="GEN12035.1"/>
    </source>
</evidence>
<dbReference type="STRING" id="1334629.MFUL124B02_13260"/>
<evidence type="ECO:0000256" key="1">
    <source>
        <dbReference type="SAM" id="Phobius"/>
    </source>
</evidence>
<dbReference type="RefSeq" id="WP_074958047.1">
    <property type="nucleotide sequence ID" value="NZ_BJXR01000053.1"/>
</dbReference>
<dbReference type="OrthoDB" id="5381784at2"/>